<dbReference type="Gene3D" id="3.40.50.2300">
    <property type="match status" value="2"/>
</dbReference>
<protein>
    <submittedName>
        <fullName evidence="4">ABC transporter substrate-binding protein</fullName>
    </submittedName>
</protein>
<dbReference type="EMBL" id="VKHT01000942">
    <property type="protein sequence ID" value="MBB0246517.1"/>
    <property type="molecule type" value="Genomic_DNA"/>
</dbReference>
<dbReference type="InterPro" id="IPR028081">
    <property type="entry name" value="Leu-bd"/>
</dbReference>
<dbReference type="Pfam" id="PF13458">
    <property type="entry name" value="Peripla_BP_6"/>
    <property type="match status" value="1"/>
</dbReference>
<dbReference type="PANTHER" id="PTHR47151">
    <property type="entry name" value="LEU/ILE/VAL-BINDING ABC TRANSPORTER SUBUNIT"/>
    <property type="match status" value="1"/>
</dbReference>
<evidence type="ECO:0000313" key="5">
    <source>
        <dbReference type="Proteomes" id="UP000538929"/>
    </source>
</evidence>
<keyword evidence="2" id="KW-0732">Signal</keyword>
<dbReference type="CDD" id="cd06342">
    <property type="entry name" value="PBP1_ABC_LIVBP-like"/>
    <property type="match status" value="1"/>
</dbReference>
<feature type="non-terminal residue" evidence="4">
    <location>
        <position position="1"/>
    </location>
</feature>
<reference evidence="5" key="1">
    <citation type="submission" date="2019-10" db="EMBL/GenBank/DDBJ databases">
        <title>Streptomyces sp. nov., a novel actinobacterium isolated from alkaline environment.</title>
        <authorList>
            <person name="Golinska P."/>
        </authorList>
    </citation>
    <scope>NUCLEOTIDE SEQUENCE [LARGE SCALE GENOMIC DNA]</scope>
    <source>
        <strain evidence="5">DSM 42118</strain>
    </source>
</reference>
<dbReference type="RefSeq" id="WP_182607842.1">
    <property type="nucleotide sequence ID" value="NZ_VKHT01000942.1"/>
</dbReference>
<dbReference type="PANTHER" id="PTHR47151:SF2">
    <property type="entry name" value="AMINO ACID BINDING PROTEIN"/>
    <property type="match status" value="1"/>
</dbReference>
<accession>A0A7W3TGP9</accession>
<comment type="caution">
    <text evidence="4">The sequence shown here is derived from an EMBL/GenBank/DDBJ whole genome shotgun (WGS) entry which is preliminary data.</text>
</comment>
<evidence type="ECO:0000313" key="4">
    <source>
        <dbReference type="EMBL" id="MBB0246517.1"/>
    </source>
</evidence>
<keyword evidence="5" id="KW-1185">Reference proteome</keyword>
<comment type="similarity">
    <text evidence="1">Belongs to the leucine-binding protein family.</text>
</comment>
<dbReference type="InterPro" id="IPR028082">
    <property type="entry name" value="Peripla_BP_I"/>
</dbReference>
<name>A0A7W3TGP9_9ACTN</name>
<evidence type="ECO:0000259" key="3">
    <source>
        <dbReference type="Pfam" id="PF13458"/>
    </source>
</evidence>
<evidence type="ECO:0000256" key="1">
    <source>
        <dbReference type="ARBA" id="ARBA00010062"/>
    </source>
</evidence>
<dbReference type="Proteomes" id="UP000538929">
    <property type="component" value="Unassembled WGS sequence"/>
</dbReference>
<sequence>ARPALGVLADLTGRDRAVGREQERGVRLAVAHHNARADAPFEIVVRTEDEGGAAGAAGAAGELAEDENVVAVLGPTTDGAAMAALPVCEDALLPLVMISSGRTTLASDAMGGESSRVLLRAGPSDLLLAWPIGAHLAEGAAVERPGLLQDRSLGVSAGETISVTALVAQRNHGHTPYPRVVPPGLRENEGFAPVVADMLDAGIDSFVFAGPPESAAAVARELAAAGFDGPRFAPQAVLHPAFIEQAGDAAEGWRLIASFIDPAATPGAEDFVAAYREEFDAEPGYWAAEAYDAAGLVLRGIEKAAAGRDEPPARSRLAEALREVTHRGVTGEYAFDPEAGDLGSRETHLYEVRDGRFVPLGPA</sequence>
<dbReference type="SUPFAM" id="SSF53822">
    <property type="entry name" value="Periplasmic binding protein-like I"/>
    <property type="match status" value="1"/>
</dbReference>
<evidence type="ECO:0000256" key="2">
    <source>
        <dbReference type="ARBA" id="ARBA00022729"/>
    </source>
</evidence>
<feature type="domain" description="Leucine-binding protein" evidence="3">
    <location>
        <begin position="5"/>
        <end position="355"/>
    </location>
</feature>
<proteinExistence type="inferred from homology"/>
<organism evidence="4 5">
    <name type="scientific">Streptomyces alkaliphilus</name>
    <dbReference type="NCBI Taxonomy" id="1472722"/>
    <lineage>
        <taxon>Bacteria</taxon>
        <taxon>Bacillati</taxon>
        <taxon>Actinomycetota</taxon>
        <taxon>Actinomycetes</taxon>
        <taxon>Kitasatosporales</taxon>
        <taxon>Streptomycetaceae</taxon>
        <taxon>Streptomyces</taxon>
    </lineage>
</organism>
<dbReference type="AlphaFoldDB" id="A0A7W3TGP9"/>
<gene>
    <name evidence="4" type="ORF">FNQ90_20980</name>
</gene>